<dbReference type="CDD" id="cd03024">
    <property type="entry name" value="DsbA_FrnE"/>
    <property type="match status" value="1"/>
</dbReference>
<dbReference type="Proteomes" id="UP000198546">
    <property type="component" value="Chromosome i"/>
</dbReference>
<dbReference type="EMBL" id="LT629688">
    <property type="protein sequence ID" value="SDE36335.1"/>
    <property type="molecule type" value="Genomic_DNA"/>
</dbReference>
<dbReference type="PANTHER" id="PTHR13887">
    <property type="entry name" value="GLUTATHIONE S-TRANSFERASE KAPPA"/>
    <property type="match status" value="1"/>
</dbReference>
<gene>
    <name evidence="2" type="ORF">SAMN04489747_3215</name>
</gene>
<proteinExistence type="predicted"/>
<dbReference type="InterPro" id="IPR001853">
    <property type="entry name" value="DSBA-like_thioredoxin_dom"/>
</dbReference>
<dbReference type="Gene3D" id="3.40.30.10">
    <property type="entry name" value="Glutaredoxin"/>
    <property type="match status" value="1"/>
</dbReference>
<dbReference type="RefSeq" id="WP_090594926.1">
    <property type="nucleotide sequence ID" value="NZ_LT629688.1"/>
</dbReference>
<keyword evidence="2" id="KW-0413">Isomerase</keyword>
<dbReference type="Pfam" id="PF01323">
    <property type="entry name" value="DSBA"/>
    <property type="match status" value="1"/>
</dbReference>
<sequence length="219" mass="23922">MTESPIAVDIWIDFVCPFSYIATARMQAAAARVAAPVDVAYHSFQLMPDLPEDYEASNAEFFRDHRGIPPEELEQRSQPLVQMTAGAGLPYRLADIQQASTLKAHQLLHHAKARGRQVDAAAALYRAHFAEGRHIGRLGVVLDIAGQLGLDRADVERSLVSEQHLGDVRADTDRAAQLGIQVVPFFVFDEAYSLSGAQEIETLVDVLTRMGNGASTARA</sequence>
<dbReference type="PANTHER" id="PTHR13887:SF41">
    <property type="entry name" value="THIOREDOXIN SUPERFAMILY PROTEIN"/>
    <property type="match status" value="1"/>
</dbReference>
<dbReference type="OrthoDB" id="9799122at2"/>
<name>A0A1G7CD53_9ACTN</name>
<protein>
    <submittedName>
        <fullName evidence="2">Predicted dithiol-disulfide isomerase, DsbA family</fullName>
    </submittedName>
</protein>
<dbReference type="AlphaFoldDB" id="A0A1G7CD53"/>
<evidence type="ECO:0000313" key="3">
    <source>
        <dbReference type="Proteomes" id="UP000198546"/>
    </source>
</evidence>
<evidence type="ECO:0000259" key="1">
    <source>
        <dbReference type="Pfam" id="PF01323"/>
    </source>
</evidence>
<evidence type="ECO:0000313" key="2">
    <source>
        <dbReference type="EMBL" id="SDE36335.1"/>
    </source>
</evidence>
<reference evidence="2 3" key="1">
    <citation type="submission" date="2016-10" db="EMBL/GenBank/DDBJ databases">
        <authorList>
            <person name="de Groot N.N."/>
        </authorList>
    </citation>
    <scope>NUCLEOTIDE SEQUENCE [LARGE SCALE GENOMIC DNA]</scope>
    <source>
        <strain evidence="2 3">MON 2.2</strain>
    </source>
</reference>
<keyword evidence="3" id="KW-1185">Reference proteome</keyword>
<feature type="domain" description="DSBA-like thioredoxin" evidence="1">
    <location>
        <begin position="8"/>
        <end position="207"/>
    </location>
</feature>
<dbReference type="InterPro" id="IPR036249">
    <property type="entry name" value="Thioredoxin-like_sf"/>
</dbReference>
<accession>A0A1G7CD53</accession>
<dbReference type="GO" id="GO:0016491">
    <property type="term" value="F:oxidoreductase activity"/>
    <property type="evidence" value="ECO:0007669"/>
    <property type="project" value="InterPro"/>
</dbReference>
<dbReference type="STRING" id="675864.SAMN04489747_3215"/>
<dbReference type="SUPFAM" id="SSF52833">
    <property type="entry name" value="Thioredoxin-like"/>
    <property type="match status" value="1"/>
</dbReference>
<dbReference type="GO" id="GO:0016853">
    <property type="term" value="F:isomerase activity"/>
    <property type="evidence" value="ECO:0007669"/>
    <property type="project" value="UniProtKB-KW"/>
</dbReference>
<organism evidence="2 3">
    <name type="scientific">Auraticoccus monumenti</name>
    <dbReference type="NCBI Taxonomy" id="675864"/>
    <lineage>
        <taxon>Bacteria</taxon>
        <taxon>Bacillati</taxon>
        <taxon>Actinomycetota</taxon>
        <taxon>Actinomycetes</taxon>
        <taxon>Propionibacteriales</taxon>
        <taxon>Propionibacteriaceae</taxon>
        <taxon>Auraticoccus</taxon>
    </lineage>
</organism>